<dbReference type="Pfam" id="PF14144">
    <property type="entry name" value="DOG1"/>
    <property type="match status" value="1"/>
</dbReference>
<sequence>MSMKFLPCNEALKFSTRQETTTGSIVVLGSVSLLYSASALSHIKYSIFKMHLIMTTSLQRRCKLAEGWMNKPPWKQADPRFVWNRRLLEDLIESKLDAFIIPLLQGNILKPVTCLMWIKLPGHTAKAQKFGCHYHINFKEVYTASRYDIVEIDGYKNWTRMWRRGANLAGDTANFIETEQLLEVEGFRSSLLQVRGSIPLLWEQIVDLSYKPRLRIINHEQTFNVVERHFRDVLQRYRETVTVDLTDKDLATKMYSQLFPLTFIWQDPEQIDQNVPEKQKEFPYLCPKHASFKHGDEGQLSAAFAAEMQKLQDVRYVSFDFQYCGNSNFDNLSVLYDQISEDFEKQGYFLVDAEGNILEEQQGVIRVNCIDCLDRTNVTQNFLGQKSLSEQLQRIGVLTTTECISMFAEEYGKFRTLWAEQGDEISLGYAGTHALKGDLDAMDLISGHYSVNKNSPFQVNGFESVLVRGSIPLLWEQIVDLSYKPRLRIINHEQTVHFLAQDGDLSIVELHYDECLFIFAHLAFCLQFNVVERHFRDLLQRYRETVTVDLTDKDLATKMYSQLFPLTFIWQDPEQIDQNVPEKQKEFPYLCPKHASFKHGDEGQLSAAFAAEMQKLQDVRSNILEEQQGVIRVNCIDCLDRTNVTQDAMDLISGHYSVNKNSPFQVNGFESVLYLPVASALLIGGLTLTSFTLQQDPEQIDQNVPEKQKEFPYLCPKHASFKHGDEGQLSAAFAAEMQKLLTFFGFYEFSRSEVIERTVAEDLLTTTECISMFAEEYGKFRTLWAEQGDEISLGYAGTHALKGDLDAMDPLFWNSPFQVNGFESVLYLPVASALLIGGLTLTSFTLQQVCSDPSMPKSSGTRRHTNAGSFEAFFEGWLVRQEHYLDELLSARQSGPENRDEDLKDLISRVLAHYQEYYDEKSRVAERNVFLVFSPIWFTSFERAFLWIAGFKPGLAFQLVTNSVDDLSEDQRLRMNRLKEQIKIEEREINHEQAKIQETVAAPPLLETLRRRGLQQPVDGQISEDYMAINTWKSALESVVAKADWLRMSTAAKVVEVLRPAQAVRFLATAAQLQLRIRTRGLQREAERRESSGDTG</sequence>
<dbReference type="PROSITE" id="PS51806">
    <property type="entry name" value="DOG1"/>
    <property type="match status" value="1"/>
</dbReference>
<organism evidence="4 5">
    <name type="scientific">Morella rubra</name>
    <name type="common">Chinese bayberry</name>
    <dbReference type="NCBI Taxonomy" id="262757"/>
    <lineage>
        <taxon>Eukaryota</taxon>
        <taxon>Viridiplantae</taxon>
        <taxon>Streptophyta</taxon>
        <taxon>Embryophyta</taxon>
        <taxon>Tracheophyta</taxon>
        <taxon>Spermatophyta</taxon>
        <taxon>Magnoliopsida</taxon>
        <taxon>eudicotyledons</taxon>
        <taxon>Gunneridae</taxon>
        <taxon>Pentapetalae</taxon>
        <taxon>rosids</taxon>
        <taxon>fabids</taxon>
        <taxon>Fagales</taxon>
        <taxon>Myricaceae</taxon>
        <taxon>Morella</taxon>
    </lineage>
</organism>
<dbReference type="GO" id="GO:0005783">
    <property type="term" value="C:endoplasmic reticulum"/>
    <property type="evidence" value="ECO:0007669"/>
    <property type="project" value="TreeGrafter"/>
</dbReference>
<evidence type="ECO:0000313" key="4">
    <source>
        <dbReference type="EMBL" id="KAB1224369.1"/>
    </source>
</evidence>
<name>A0A6A1WGC5_9ROSI</name>
<accession>A0A6A1WGC5</accession>
<reference evidence="4 5" key="1">
    <citation type="journal article" date="2019" name="Plant Biotechnol. J.">
        <title>The red bayberry genome and genetic basis of sex determination.</title>
        <authorList>
            <person name="Jia H.M."/>
            <person name="Jia H.J."/>
            <person name="Cai Q.L."/>
            <person name="Wang Y."/>
            <person name="Zhao H.B."/>
            <person name="Yang W.F."/>
            <person name="Wang G.Y."/>
            <person name="Li Y.H."/>
            <person name="Zhan D.L."/>
            <person name="Shen Y.T."/>
            <person name="Niu Q.F."/>
            <person name="Chang L."/>
            <person name="Qiu J."/>
            <person name="Zhao L."/>
            <person name="Xie H.B."/>
            <person name="Fu W.Y."/>
            <person name="Jin J."/>
            <person name="Li X.W."/>
            <person name="Jiao Y."/>
            <person name="Zhou C.C."/>
            <person name="Tu T."/>
            <person name="Chai C.Y."/>
            <person name="Gao J.L."/>
            <person name="Fan L.J."/>
            <person name="van de Weg E."/>
            <person name="Wang J.Y."/>
            <person name="Gao Z.S."/>
        </authorList>
    </citation>
    <scope>NUCLEOTIDE SEQUENCE [LARGE SCALE GENOMIC DNA]</scope>
    <source>
        <tissue evidence="4">Leaves</tissue>
    </source>
</reference>
<dbReference type="PANTHER" id="PTHR45662">
    <property type="entry name" value="PHOSPHATIDYLINOSITIDE PHOSPHATASE SAC1"/>
    <property type="match status" value="1"/>
</dbReference>
<dbReference type="PANTHER" id="PTHR45662:SF10">
    <property type="entry name" value="PHOSPHOINOSITIDE PHOSPHATASE SAC8"/>
    <property type="match status" value="1"/>
</dbReference>
<dbReference type="OrthoDB" id="405996at2759"/>
<evidence type="ECO:0000313" key="5">
    <source>
        <dbReference type="Proteomes" id="UP000516437"/>
    </source>
</evidence>
<dbReference type="GO" id="GO:0043812">
    <property type="term" value="F:phosphatidylinositol-4-phosphate phosphatase activity"/>
    <property type="evidence" value="ECO:0007669"/>
    <property type="project" value="TreeGrafter"/>
</dbReference>
<proteinExistence type="predicted"/>
<gene>
    <name evidence="4" type="ORF">CJ030_MR2G006760</name>
</gene>
<dbReference type="PROSITE" id="PS50275">
    <property type="entry name" value="SAC"/>
    <property type="match status" value="2"/>
</dbReference>
<evidence type="ECO:0000259" key="2">
    <source>
        <dbReference type="PROSITE" id="PS50275"/>
    </source>
</evidence>
<evidence type="ECO:0000256" key="1">
    <source>
        <dbReference type="SAM" id="Coils"/>
    </source>
</evidence>
<dbReference type="Proteomes" id="UP000516437">
    <property type="component" value="Chromosome 2"/>
</dbReference>
<feature type="coiled-coil region" evidence="1">
    <location>
        <begin position="968"/>
        <end position="995"/>
    </location>
</feature>
<dbReference type="AlphaFoldDB" id="A0A6A1WGC5"/>
<protein>
    <submittedName>
        <fullName evidence="4">Phosphoinositide phosphatase SAC8</fullName>
    </submittedName>
</protein>
<dbReference type="InterPro" id="IPR025422">
    <property type="entry name" value="TGA_domain"/>
</dbReference>
<evidence type="ECO:0000259" key="3">
    <source>
        <dbReference type="PROSITE" id="PS51806"/>
    </source>
</evidence>
<keyword evidence="1" id="KW-0175">Coiled coil</keyword>
<dbReference type="EMBL" id="RXIC02000020">
    <property type="protein sequence ID" value="KAB1224369.1"/>
    <property type="molecule type" value="Genomic_DNA"/>
</dbReference>
<dbReference type="Pfam" id="PF02383">
    <property type="entry name" value="Syja_N"/>
    <property type="match status" value="2"/>
</dbReference>
<feature type="domain" description="DOG1" evidence="3">
    <location>
        <begin position="867"/>
        <end position="1087"/>
    </location>
</feature>
<dbReference type="GO" id="GO:0046856">
    <property type="term" value="P:phosphatidylinositol dephosphorylation"/>
    <property type="evidence" value="ECO:0007669"/>
    <property type="project" value="TreeGrafter"/>
</dbReference>
<dbReference type="GO" id="GO:0043565">
    <property type="term" value="F:sequence-specific DNA binding"/>
    <property type="evidence" value="ECO:0007669"/>
    <property type="project" value="InterPro"/>
</dbReference>
<keyword evidence="5" id="KW-1185">Reference proteome</keyword>
<comment type="caution">
    <text evidence="4">The sequence shown here is derived from an EMBL/GenBank/DDBJ whole genome shotgun (WGS) entry which is preliminary data.</text>
</comment>
<dbReference type="InterPro" id="IPR002013">
    <property type="entry name" value="SAC_dom"/>
</dbReference>
<dbReference type="GO" id="GO:0006351">
    <property type="term" value="P:DNA-templated transcription"/>
    <property type="evidence" value="ECO:0007669"/>
    <property type="project" value="InterPro"/>
</dbReference>
<feature type="domain" description="SAC" evidence="2">
    <location>
        <begin position="54"/>
        <end position="431"/>
    </location>
</feature>
<feature type="domain" description="SAC" evidence="2">
    <location>
        <begin position="465"/>
        <end position="649"/>
    </location>
</feature>